<keyword evidence="7 9" id="KW-0472">Membrane</keyword>
<organism evidence="10 11">
    <name type="scientific">Nyssa sinensis</name>
    <dbReference type="NCBI Taxonomy" id="561372"/>
    <lineage>
        <taxon>Eukaryota</taxon>
        <taxon>Viridiplantae</taxon>
        <taxon>Streptophyta</taxon>
        <taxon>Embryophyta</taxon>
        <taxon>Tracheophyta</taxon>
        <taxon>Spermatophyta</taxon>
        <taxon>Magnoliopsida</taxon>
        <taxon>eudicotyledons</taxon>
        <taxon>Gunneridae</taxon>
        <taxon>Pentapetalae</taxon>
        <taxon>asterids</taxon>
        <taxon>Cornales</taxon>
        <taxon>Nyssaceae</taxon>
        <taxon>Nyssa</taxon>
    </lineage>
</organism>
<evidence type="ECO:0000256" key="1">
    <source>
        <dbReference type="ARBA" id="ARBA00004141"/>
    </source>
</evidence>
<dbReference type="GO" id="GO:0016020">
    <property type="term" value="C:membrane"/>
    <property type="evidence" value="ECO:0007669"/>
    <property type="project" value="UniProtKB-SubCell"/>
</dbReference>
<feature type="transmembrane region" description="Helical" evidence="9">
    <location>
        <begin position="191"/>
        <end position="213"/>
    </location>
</feature>
<dbReference type="Proteomes" id="UP000325577">
    <property type="component" value="Linkage Group LG11"/>
</dbReference>
<evidence type="ECO:0000256" key="9">
    <source>
        <dbReference type="SAM" id="Phobius"/>
    </source>
</evidence>
<evidence type="ECO:0000256" key="8">
    <source>
        <dbReference type="ARBA" id="ARBA00023303"/>
    </source>
</evidence>
<dbReference type="PANTHER" id="PTHR31086">
    <property type="entry name" value="ALUMINUM-ACTIVATED MALATE TRANSPORTER 10"/>
    <property type="match status" value="1"/>
</dbReference>
<keyword evidence="11" id="KW-1185">Reference proteome</keyword>
<comment type="subcellular location">
    <subcellularLocation>
        <location evidence="1">Membrane</location>
        <topology evidence="1">Multi-pass membrane protein</topology>
    </subcellularLocation>
</comment>
<dbReference type="GO" id="GO:0015743">
    <property type="term" value="P:malate transport"/>
    <property type="evidence" value="ECO:0007669"/>
    <property type="project" value="InterPro"/>
</dbReference>
<feature type="transmembrane region" description="Helical" evidence="9">
    <location>
        <begin position="159"/>
        <end position="179"/>
    </location>
</feature>
<feature type="transmembrane region" description="Helical" evidence="9">
    <location>
        <begin position="106"/>
        <end position="126"/>
    </location>
</feature>
<dbReference type="EMBL" id="CM018034">
    <property type="protein sequence ID" value="KAA8544347.1"/>
    <property type="molecule type" value="Genomic_DNA"/>
</dbReference>
<protein>
    <recommendedName>
        <fullName evidence="12">Aluminum-activated malate transporter</fullName>
    </recommendedName>
</protein>
<feature type="transmembrane region" description="Helical" evidence="9">
    <location>
        <begin position="81"/>
        <end position="99"/>
    </location>
</feature>
<reference evidence="10 11" key="1">
    <citation type="submission" date="2019-09" db="EMBL/GenBank/DDBJ databases">
        <title>A chromosome-level genome assembly of the Chinese tupelo Nyssa sinensis.</title>
        <authorList>
            <person name="Yang X."/>
            <person name="Kang M."/>
            <person name="Yang Y."/>
            <person name="Xiong H."/>
            <person name="Wang M."/>
            <person name="Zhang Z."/>
            <person name="Wang Z."/>
            <person name="Wu H."/>
            <person name="Ma T."/>
            <person name="Liu J."/>
            <person name="Xi Z."/>
        </authorList>
    </citation>
    <scope>NUCLEOTIDE SEQUENCE [LARGE SCALE GENOMIC DNA]</scope>
    <source>
        <strain evidence="10">J267</strain>
        <tissue evidence="10">Leaf</tissue>
    </source>
</reference>
<feature type="transmembrane region" description="Helical" evidence="9">
    <location>
        <begin position="50"/>
        <end position="69"/>
    </location>
</feature>
<dbReference type="AlphaFoldDB" id="A0A5J5BRK3"/>
<dbReference type="InterPro" id="IPR020966">
    <property type="entry name" value="ALMT"/>
</dbReference>
<evidence type="ECO:0000256" key="7">
    <source>
        <dbReference type="ARBA" id="ARBA00023136"/>
    </source>
</evidence>
<evidence type="ECO:0008006" key="12">
    <source>
        <dbReference type="Google" id="ProtNLM"/>
    </source>
</evidence>
<evidence type="ECO:0000313" key="11">
    <source>
        <dbReference type="Proteomes" id="UP000325577"/>
    </source>
</evidence>
<evidence type="ECO:0000256" key="5">
    <source>
        <dbReference type="ARBA" id="ARBA00022989"/>
    </source>
</evidence>
<accession>A0A5J5BRK3</accession>
<keyword evidence="5 9" id="KW-1133">Transmembrane helix</keyword>
<proteinExistence type="inferred from homology"/>
<dbReference type="GO" id="GO:0034220">
    <property type="term" value="P:monoatomic ion transmembrane transport"/>
    <property type="evidence" value="ECO:0007669"/>
    <property type="project" value="UniProtKB-KW"/>
</dbReference>
<name>A0A5J5BRK3_9ASTE</name>
<dbReference type="Pfam" id="PF11744">
    <property type="entry name" value="ALMT"/>
    <property type="match status" value="1"/>
</dbReference>
<keyword evidence="4 9" id="KW-0812">Transmembrane</keyword>
<evidence type="ECO:0000256" key="2">
    <source>
        <dbReference type="ARBA" id="ARBA00007079"/>
    </source>
</evidence>
<gene>
    <name evidence="10" type="ORF">F0562_022385</name>
</gene>
<comment type="similarity">
    <text evidence="2">Belongs to the aromatic acid exporter (TC 2.A.85) family.</text>
</comment>
<dbReference type="OrthoDB" id="68611at2759"/>
<evidence type="ECO:0000313" key="10">
    <source>
        <dbReference type="EMBL" id="KAA8544347.1"/>
    </source>
</evidence>
<keyword evidence="6" id="KW-0406">Ion transport</keyword>
<evidence type="ECO:0000256" key="4">
    <source>
        <dbReference type="ARBA" id="ARBA00022692"/>
    </source>
</evidence>
<sequence length="447" mass="48994">MDIAPGTLENAGPFACAWRRFKALHGKFISIVVDFARQAMKLGRDDPRRIIHSLKVGLAITVVSLFYYFDGLYGGFGVNAMWAVITVVVVFDFSVGATLGRGLNRAFATLFAGALGVGVHRLANYTGHKCEAILLGFFGFIVAAVVTFLRFIPKLKARYDYGLLIFILTFCLISVSGYRDDEVLEMARQRLFTILIGGATAVIICISICPVWAGDNLSNLVAGNLEKLASFLVGFEAEYFTNSGDGENKDSKSSLQGYRSVLNSKGTEESLANFAKWEPCRGWLRTFKYRHPWKQYLNIGALARQCAYRTDALHNLLNAGVLTPLEIRVKVQESCGKMSSESSNALKELATAIRAMSPPSTADSHIAKSKIAANNIKSLLKTGLWEDNDLLEIIPTATVASTFVDIVDCIEKIAQSVHELASLHVSFRSADVAVCPKQSQLIQNEIL</sequence>
<evidence type="ECO:0000256" key="6">
    <source>
        <dbReference type="ARBA" id="ARBA00023065"/>
    </source>
</evidence>
<evidence type="ECO:0000256" key="3">
    <source>
        <dbReference type="ARBA" id="ARBA00022448"/>
    </source>
</evidence>
<feature type="transmembrane region" description="Helical" evidence="9">
    <location>
        <begin position="132"/>
        <end position="152"/>
    </location>
</feature>
<keyword evidence="3" id="KW-0813">Transport</keyword>
<keyword evidence="8" id="KW-0407">Ion channel</keyword>